<evidence type="ECO:0000256" key="1">
    <source>
        <dbReference type="SAM" id="MobiDB-lite"/>
    </source>
</evidence>
<keyword evidence="4" id="KW-1185">Reference proteome</keyword>
<evidence type="ECO:0000313" key="3">
    <source>
        <dbReference type="EMBL" id="KAD2393269.1"/>
    </source>
</evidence>
<gene>
    <name evidence="3" type="ORF">E3N88_40246</name>
</gene>
<reference evidence="3 4" key="1">
    <citation type="submission" date="2019-05" db="EMBL/GenBank/DDBJ databases">
        <title>Mikania micrantha, genome provides insights into the molecular mechanism of rapid growth.</title>
        <authorList>
            <person name="Liu B."/>
        </authorList>
    </citation>
    <scope>NUCLEOTIDE SEQUENCE [LARGE SCALE GENOMIC DNA]</scope>
    <source>
        <strain evidence="3">NLD-2019</strain>
        <tissue evidence="3">Leaf</tissue>
    </source>
</reference>
<feature type="region of interest" description="Disordered" evidence="1">
    <location>
        <begin position="235"/>
        <end position="258"/>
    </location>
</feature>
<feature type="domain" description="Retroviral polymerase SH3-like" evidence="2">
    <location>
        <begin position="91"/>
        <end position="119"/>
    </location>
</feature>
<accession>A0A5N6LM60</accession>
<dbReference type="InterPro" id="IPR057670">
    <property type="entry name" value="SH3_retrovirus"/>
</dbReference>
<protein>
    <recommendedName>
        <fullName evidence="2">Retroviral polymerase SH3-like domain-containing protein</fullName>
    </recommendedName>
</protein>
<evidence type="ECO:0000259" key="2">
    <source>
        <dbReference type="Pfam" id="PF25597"/>
    </source>
</evidence>
<proteinExistence type="predicted"/>
<feature type="compositionally biased region" description="Basic and acidic residues" evidence="1">
    <location>
        <begin position="129"/>
        <end position="143"/>
    </location>
</feature>
<dbReference type="EMBL" id="SZYD01000019">
    <property type="protein sequence ID" value="KAD2393269.1"/>
    <property type="molecule type" value="Genomic_DNA"/>
</dbReference>
<dbReference type="AlphaFoldDB" id="A0A5N6LM60"/>
<evidence type="ECO:0000313" key="4">
    <source>
        <dbReference type="Proteomes" id="UP000326396"/>
    </source>
</evidence>
<dbReference type="Proteomes" id="UP000326396">
    <property type="component" value="Linkage Group LG9"/>
</dbReference>
<name>A0A5N6LM60_9ASTR</name>
<sequence length="310" mass="33802">MQPHLQGHIRSRDQSSFEPPAGRDQAASEPTTGRTRGCARLHLACFVQAEPRSLSRSVAETRAEPSHNLFWTFPEFRGTRTGLSTVLNVDHKFSSHAEKCVLVGYSNQDKGYKLWHKATPGRARSAPKGPREGLSHAAPREQRWEPCSRTYRATSGAATSLRSSHLQAVTRPHLSLPQAAPGAVLGCIWAALSKLSLGHAGPCKERAKGAARGAVTCRTKGAALGTMQPHLQGHIRSRDQSSFEPPAGRDQAASEPTIGRTRGCARLHLGCFVQAEPRSLSRSVAETRAEPSHNLFWTFPEFRGTRTGLR</sequence>
<comment type="caution">
    <text evidence="3">The sequence shown here is derived from an EMBL/GenBank/DDBJ whole genome shotgun (WGS) entry which is preliminary data.</text>
</comment>
<feature type="region of interest" description="Disordered" evidence="1">
    <location>
        <begin position="1"/>
        <end position="34"/>
    </location>
</feature>
<feature type="region of interest" description="Disordered" evidence="1">
    <location>
        <begin position="119"/>
        <end position="143"/>
    </location>
</feature>
<dbReference type="Pfam" id="PF25597">
    <property type="entry name" value="SH3_retrovirus"/>
    <property type="match status" value="1"/>
</dbReference>
<organism evidence="3 4">
    <name type="scientific">Mikania micrantha</name>
    <name type="common">bitter vine</name>
    <dbReference type="NCBI Taxonomy" id="192012"/>
    <lineage>
        <taxon>Eukaryota</taxon>
        <taxon>Viridiplantae</taxon>
        <taxon>Streptophyta</taxon>
        <taxon>Embryophyta</taxon>
        <taxon>Tracheophyta</taxon>
        <taxon>Spermatophyta</taxon>
        <taxon>Magnoliopsida</taxon>
        <taxon>eudicotyledons</taxon>
        <taxon>Gunneridae</taxon>
        <taxon>Pentapetalae</taxon>
        <taxon>asterids</taxon>
        <taxon>campanulids</taxon>
        <taxon>Asterales</taxon>
        <taxon>Asteraceae</taxon>
        <taxon>Asteroideae</taxon>
        <taxon>Heliantheae alliance</taxon>
        <taxon>Eupatorieae</taxon>
        <taxon>Mikania</taxon>
    </lineage>
</organism>